<dbReference type="PANTHER" id="PTHR12228">
    <property type="entry name" value="TRANSCRIPTION INITIATION FACTOR TFIID 55 KD SUBUNIT-RELATED"/>
    <property type="match status" value="1"/>
</dbReference>
<evidence type="ECO:0000313" key="8">
    <source>
        <dbReference type="EMBL" id="KAI1515232.1"/>
    </source>
</evidence>
<dbReference type="Pfam" id="PF04658">
    <property type="entry name" value="TAFII55_N"/>
    <property type="match status" value="1"/>
</dbReference>
<dbReference type="Proteomes" id="UP000249757">
    <property type="component" value="Unassembled WGS sequence"/>
</dbReference>
<feature type="region of interest" description="Disordered" evidence="6">
    <location>
        <begin position="1"/>
        <end position="116"/>
    </location>
</feature>
<evidence type="ECO:0000259" key="7">
    <source>
        <dbReference type="SMART" id="SM01370"/>
    </source>
</evidence>
<dbReference type="GO" id="GO:0016251">
    <property type="term" value="F:RNA polymerase II general transcription initiation factor activity"/>
    <property type="evidence" value="ECO:0007669"/>
    <property type="project" value="TreeGrafter"/>
</dbReference>
<dbReference type="GO" id="GO:0051123">
    <property type="term" value="P:RNA polymerase II preinitiation complex assembly"/>
    <property type="evidence" value="ECO:0007669"/>
    <property type="project" value="TreeGrafter"/>
</dbReference>
<dbReference type="AlphaFoldDB" id="A0A922T178"/>
<keyword evidence="9" id="KW-1185">Reference proteome</keyword>
<name>A0A922T178_9PLEO</name>
<sequence length="555" mass="61233">MKLKLKTSAAPSDAPQEAPPSNAPTPVTAKPGGLKIKLKPVAPPSGEATDSQNGDTTKVKRKYTKKPKIDESGNVIPPGKPGPKKRVREEGDDVDSPAAKRKPKPTAKSLAMANDSDEDDFTAIEQAPPQPKLHNRTQSIKLSIKPKGGLNAPQRTSTAILKVKGAGKPPVRPYGVGYDSEAEEAEVDPAIESQFVLRMKPGPDCDLLRKSIEEKTIGKSVSQGGPGVHFRFFDREGRRAMLTIQNRIYAATMVELPAVIESLKSWNKKDWVKTADVCQMLLVLDEVKNEEEAKKYPLPSYISPDTHRFPHGLTPPMKWARKRRFRPRKSYIDVERAEAQMNRLLAEDENAHATKFEMVDSEAESSEESSSEEEVDDEEMVDAPQVEEMDADALEQMLAEGLMDDEVELQGDNDQINALLNGSNNIEVEQVGTPTTAHDVAMHVLSQNGNAVVETETAASTPAAATSADDNDDDDDDADSDDDVDEVDEAAAAEEQRQEQLRTEIAELEKAIQQSTEQRDRQTNTLFKKRVQTQIDKQKNDLAIKRKQLNEEADE</sequence>
<feature type="compositionally biased region" description="Acidic residues" evidence="6">
    <location>
        <begin position="469"/>
        <end position="492"/>
    </location>
</feature>
<dbReference type="CDD" id="cd08047">
    <property type="entry name" value="TAF7"/>
    <property type="match status" value="1"/>
</dbReference>
<gene>
    <name evidence="8" type="ORF">Ptr86124_005233</name>
</gene>
<evidence type="ECO:0000256" key="5">
    <source>
        <dbReference type="ARBA" id="ARBA00023242"/>
    </source>
</evidence>
<feature type="region of interest" description="Disordered" evidence="6">
    <location>
        <begin position="358"/>
        <end position="381"/>
    </location>
</feature>
<evidence type="ECO:0000256" key="1">
    <source>
        <dbReference type="ARBA" id="ARBA00004123"/>
    </source>
</evidence>
<proteinExistence type="inferred from homology"/>
<evidence type="ECO:0000313" key="9">
    <source>
        <dbReference type="Proteomes" id="UP000249757"/>
    </source>
</evidence>
<reference evidence="9" key="1">
    <citation type="journal article" date="2022" name="Microb. Genom.">
        <title>A global pangenome for the wheat fungal pathogen Pyrenophora tritici-repentis and prediction of effector protein structural homology.</title>
        <authorList>
            <person name="Moolhuijzen P.M."/>
            <person name="See P.T."/>
            <person name="Shi G."/>
            <person name="Powell H.R."/>
            <person name="Cockram J."/>
            <person name="Jorgensen L.N."/>
            <person name="Benslimane H."/>
            <person name="Strelkov S.E."/>
            <person name="Turner J."/>
            <person name="Liu Z."/>
            <person name="Moffat C.S."/>
        </authorList>
    </citation>
    <scope>NUCLEOTIDE SEQUENCE [LARGE SCALE GENOMIC DNA]</scope>
</reference>
<comment type="similarity">
    <text evidence="2">Belongs to the TAF7 family.</text>
</comment>
<feature type="compositionally biased region" description="Acidic residues" evidence="6">
    <location>
        <begin position="359"/>
        <end position="381"/>
    </location>
</feature>
<comment type="subcellular location">
    <subcellularLocation>
        <location evidence="1">Nucleus</location>
    </subcellularLocation>
</comment>
<feature type="region of interest" description="Disordered" evidence="6">
    <location>
        <begin position="448"/>
        <end position="499"/>
    </location>
</feature>
<dbReference type="OrthoDB" id="153872at2759"/>
<evidence type="ECO:0000256" key="2">
    <source>
        <dbReference type="ARBA" id="ARBA00009368"/>
    </source>
</evidence>
<keyword evidence="3" id="KW-0805">Transcription regulation</keyword>
<protein>
    <submittedName>
        <fullName evidence="8">Transcription initiation factor TFIID protein</fullName>
    </submittedName>
</protein>
<evidence type="ECO:0000256" key="3">
    <source>
        <dbReference type="ARBA" id="ARBA00023015"/>
    </source>
</evidence>
<comment type="caution">
    <text evidence="8">The sequence shown here is derived from an EMBL/GenBank/DDBJ whole genome shotgun (WGS) entry which is preliminary data.</text>
</comment>
<dbReference type="PANTHER" id="PTHR12228:SF0">
    <property type="entry name" value="TATA-BOX BINDING PROTEIN ASSOCIATED FACTOR 7"/>
    <property type="match status" value="1"/>
</dbReference>
<dbReference type="InterPro" id="IPR006751">
    <property type="entry name" value="TAFII55_prot_cons_reg"/>
</dbReference>
<keyword evidence="5" id="KW-0539">Nucleus</keyword>
<evidence type="ECO:0000256" key="4">
    <source>
        <dbReference type="ARBA" id="ARBA00023163"/>
    </source>
</evidence>
<dbReference type="SMART" id="SM01370">
    <property type="entry name" value="TAFII55_N"/>
    <property type="match status" value="1"/>
</dbReference>
<accession>A0A922T178</accession>
<dbReference type="EMBL" id="NRDI02000006">
    <property type="protein sequence ID" value="KAI1515232.1"/>
    <property type="molecule type" value="Genomic_DNA"/>
</dbReference>
<organism evidence="8 9">
    <name type="scientific">Pyrenophora tritici-repentis</name>
    <dbReference type="NCBI Taxonomy" id="45151"/>
    <lineage>
        <taxon>Eukaryota</taxon>
        <taxon>Fungi</taxon>
        <taxon>Dikarya</taxon>
        <taxon>Ascomycota</taxon>
        <taxon>Pezizomycotina</taxon>
        <taxon>Dothideomycetes</taxon>
        <taxon>Pleosporomycetidae</taxon>
        <taxon>Pleosporales</taxon>
        <taxon>Pleosporineae</taxon>
        <taxon>Pleosporaceae</taxon>
        <taxon>Pyrenophora</taxon>
    </lineage>
</organism>
<keyword evidence="4" id="KW-0804">Transcription</keyword>
<dbReference type="OMA" id="KWEKMQN"/>
<dbReference type="GO" id="GO:0005669">
    <property type="term" value="C:transcription factor TFIID complex"/>
    <property type="evidence" value="ECO:0007669"/>
    <property type="project" value="InterPro"/>
</dbReference>
<feature type="domain" description="TAFII55 protein conserved region" evidence="7">
    <location>
        <begin position="191"/>
        <end position="353"/>
    </location>
</feature>
<dbReference type="InterPro" id="IPR037817">
    <property type="entry name" value="TAF7"/>
</dbReference>
<evidence type="ECO:0000256" key="6">
    <source>
        <dbReference type="SAM" id="MobiDB-lite"/>
    </source>
</evidence>
<feature type="compositionally biased region" description="Low complexity" evidence="6">
    <location>
        <begin position="451"/>
        <end position="468"/>
    </location>
</feature>